<dbReference type="Proteomes" id="UP000826271">
    <property type="component" value="Unassembled WGS sequence"/>
</dbReference>
<dbReference type="GO" id="GO:0008168">
    <property type="term" value="F:methyltransferase activity"/>
    <property type="evidence" value="ECO:0007669"/>
    <property type="project" value="UniProtKB-KW"/>
</dbReference>
<dbReference type="GO" id="GO:0032259">
    <property type="term" value="P:methylation"/>
    <property type="evidence" value="ECO:0007669"/>
    <property type="project" value="UniProtKB-KW"/>
</dbReference>
<reference evidence="6" key="1">
    <citation type="submission" date="2019-10" db="EMBL/GenBank/DDBJ databases">
        <authorList>
            <person name="Zhang R."/>
            <person name="Pan Y."/>
            <person name="Wang J."/>
            <person name="Ma R."/>
            <person name="Yu S."/>
        </authorList>
    </citation>
    <scope>NUCLEOTIDE SEQUENCE</scope>
    <source>
        <strain evidence="6">LA-IB0</strain>
        <tissue evidence="6">Leaf</tissue>
    </source>
</reference>
<evidence type="ECO:0000313" key="6">
    <source>
        <dbReference type="EMBL" id="KAG8372899.1"/>
    </source>
</evidence>
<evidence type="ECO:0000256" key="5">
    <source>
        <dbReference type="ARBA" id="ARBA00022842"/>
    </source>
</evidence>
<comment type="similarity">
    <text evidence="1">Belongs to the methyltransferase superfamily. Type-7 methyltransferase family.</text>
</comment>
<dbReference type="InterPro" id="IPR042086">
    <property type="entry name" value="MeTrfase_capping"/>
</dbReference>
<evidence type="ECO:0000256" key="3">
    <source>
        <dbReference type="ARBA" id="ARBA00022679"/>
    </source>
</evidence>
<organism evidence="6 7">
    <name type="scientific">Buddleja alternifolia</name>
    <dbReference type="NCBI Taxonomy" id="168488"/>
    <lineage>
        <taxon>Eukaryota</taxon>
        <taxon>Viridiplantae</taxon>
        <taxon>Streptophyta</taxon>
        <taxon>Embryophyta</taxon>
        <taxon>Tracheophyta</taxon>
        <taxon>Spermatophyta</taxon>
        <taxon>Magnoliopsida</taxon>
        <taxon>eudicotyledons</taxon>
        <taxon>Gunneridae</taxon>
        <taxon>Pentapetalae</taxon>
        <taxon>asterids</taxon>
        <taxon>lamiids</taxon>
        <taxon>Lamiales</taxon>
        <taxon>Scrophulariaceae</taxon>
        <taxon>Buddlejeae</taxon>
        <taxon>Buddleja</taxon>
    </lineage>
</organism>
<keyword evidence="3" id="KW-0808">Transferase</keyword>
<protein>
    <submittedName>
        <fullName evidence="6">Uncharacterized protein</fullName>
    </submittedName>
</protein>
<dbReference type="Gene3D" id="1.10.1200.270">
    <property type="entry name" value="Methyltransferase, alpha-helical capping domain"/>
    <property type="match status" value="1"/>
</dbReference>
<dbReference type="PANTHER" id="PTHR31009">
    <property type="entry name" value="S-ADENOSYL-L-METHIONINE:CARBOXYL METHYLTRANSFERASE FAMILY PROTEIN"/>
    <property type="match status" value="1"/>
</dbReference>
<proteinExistence type="inferred from homology"/>
<dbReference type="InterPro" id="IPR029063">
    <property type="entry name" value="SAM-dependent_MTases_sf"/>
</dbReference>
<keyword evidence="2" id="KW-0489">Methyltransferase</keyword>
<dbReference type="InterPro" id="IPR005299">
    <property type="entry name" value="MeTrfase_7"/>
</dbReference>
<dbReference type="Pfam" id="PF03492">
    <property type="entry name" value="Methyltransf_7"/>
    <property type="match status" value="1"/>
</dbReference>
<evidence type="ECO:0000256" key="2">
    <source>
        <dbReference type="ARBA" id="ARBA00022603"/>
    </source>
</evidence>
<sequence>MSKSLLIGYQNDVQSPPALEMNKGNIYLSKTSPACVAEAYLLQFQIDFFAFLRSRAEETVAFAGMLLSFVGRSSTHHSADQMVARSFELLSQALKSMAYEGFVEEDKIDSFNLPYYDAHAEEVRNVIQKEGSFLINHLEAFEINWYEDDINNCDYDELKKLSRGEQWSRTVRAVVEPMLESHFGGGIMDELFSRHGKLVEDNLLRTRPKLINLMISVTRKP</sequence>
<keyword evidence="5" id="KW-0460">Magnesium</keyword>
<dbReference type="EMBL" id="WHWC01000012">
    <property type="protein sequence ID" value="KAG8372899.1"/>
    <property type="molecule type" value="Genomic_DNA"/>
</dbReference>
<dbReference type="AlphaFoldDB" id="A0AAV6WQE0"/>
<dbReference type="Gene3D" id="3.40.50.150">
    <property type="entry name" value="Vaccinia Virus protein VP39"/>
    <property type="match status" value="1"/>
</dbReference>
<evidence type="ECO:0000256" key="1">
    <source>
        <dbReference type="ARBA" id="ARBA00007967"/>
    </source>
</evidence>
<keyword evidence="4" id="KW-0479">Metal-binding</keyword>
<evidence type="ECO:0000313" key="7">
    <source>
        <dbReference type="Proteomes" id="UP000826271"/>
    </source>
</evidence>
<comment type="caution">
    <text evidence="6">The sequence shown here is derived from an EMBL/GenBank/DDBJ whole genome shotgun (WGS) entry which is preliminary data.</text>
</comment>
<gene>
    <name evidence="6" type="ORF">BUALT_Bualt12G0115100</name>
</gene>
<keyword evidence="7" id="KW-1185">Reference proteome</keyword>
<evidence type="ECO:0000256" key="4">
    <source>
        <dbReference type="ARBA" id="ARBA00022723"/>
    </source>
</evidence>
<dbReference type="SUPFAM" id="SSF53335">
    <property type="entry name" value="S-adenosyl-L-methionine-dependent methyltransferases"/>
    <property type="match status" value="1"/>
</dbReference>
<accession>A0AAV6WQE0</accession>
<name>A0AAV6WQE0_9LAMI</name>
<dbReference type="GO" id="GO:0046872">
    <property type="term" value="F:metal ion binding"/>
    <property type="evidence" value="ECO:0007669"/>
    <property type="project" value="UniProtKB-KW"/>
</dbReference>